<dbReference type="SMART" id="SM00342">
    <property type="entry name" value="HTH_ARAC"/>
    <property type="match status" value="1"/>
</dbReference>
<evidence type="ECO:0000256" key="4">
    <source>
        <dbReference type="PROSITE-ProRule" id="PRU00169"/>
    </source>
</evidence>
<dbReference type="GO" id="GO:0043565">
    <property type="term" value="F:sequence-specific DNA binding"/>
    <property type="evidence" value="ECO:0007669"/>
    <property type="project" value="InterPro"/>
</dbReference>
<dbReference type="Pfam" id="PF12833">
    <property type="entry name" value="HTH_18"/>
    <property type="match status" value="1"/>
</dbReference>
<dbReference type="GO" id="GO:0003700">
    <property type="term" value="F:DNA-binding transcription factor activity"/>
    <property type="evidence" value="ECO:0007669"/>
    <property type="project" value="InterPro"/>
</dbReference>
<organism evidence="7 8">
    <name type="scientific">Paenibacillus roseopurpureus</name>
    <dbReference type="NCBI Taxonomy" id="2918901"/>
    <lineage>
        <taxon>Bacteria</taxon>
        <taxon>Bacillati</taxon>
        <taxon>Bacillota</taxon>
        <taxon>Bacilli</taxon>
        <taxon>Bacillales</taxon>
        <taxon>Paenibacillaceae</taxon>
        <taxon>Paenibacillus</taxon>
    </lineage>
</organism>
<accession>A0AA96RK50</accession>
<dbReference type="InterPro" id="IPR011006">
    <property type="entry name" value="CheY-like_superfamily"/>
</dbReference>
<evidence type="ECO:0000313" key="8">
    <source>
        <dbReference type="Proteomes" id="UP001304650"/>
    </source>
</evidence>
<evidence type="ECO:0000256" key="2">
    <source>
        <dbReference type="ARBA" id="ARBA00023125"/>
    </source>
</evidence>
<dbReference type="EMBL" id="CP130319">
    <property type="protein sequence ID" value="WNR46068.1"/>
    <property type="molecule type" value="Genomic_DNA"/>
</dbReference>
<feature type="domain" description="HTH araC/xylS-type" evidence="5">
    <location>
        <begin position="427"/>
        <end position="525"/>
    </location>
</feature>
<keyword evidence="8" id="KW-1185">Reference proteome</keyword>
<dbReference type="PROSITE" id="PS01124">
    <property type="entry name" value="HTH_ARAC_FAMILY_2"/>
    <property type="match status" value="1"/>
</dbReference>
<dbReference type="CDD" id="cd17536">
    <property type="entry name" value="REC_YesN-like"/>
    <property type="match status" value="1"/>
</dbReference>
<dbReference type="SMART" id="SM00448">
    <property type="entry name" value="REC"/>
    <property type="match status" value="1"/>
</dbReference>
<evidence type="ECO:0000259" key="6">
    <source>
        <dbReference type="PROSITE" id="PS50110"/>
    </source>
</evidence>
<reference evidence="7" key="1">
    <citation type="submission" date="2022-02" db="EMBL/GenBank/DDBJ databases">
        <title>Paenibacillus sp. MBLB1832 Whole Genome Shotgun Sequencing.</title>
        <authorList>
            <person name="Hwang C.Y."/>
            <person name="Cho E.-S."/>
            <person name="Seo M.-J."/>
        </authorList>
    </citation>
    <scope>NUCLEOTIDE SEQUENCE</scope>
    <source>
        <strain evidence="7">MBLB1832</strain>
    </source>
</reference>
<dbReference type="SUPFAM" id="SSF52172">
    <property type="entry name" value="CheY-like"/>
    <property type="match status" value="1"/>
</dbReference>
<evidence type="ECO:0000259" key="5">
    <source>
        <dbReference type="PROSITE" id="PS01124"/>
    </source>
</evidence>
<evidence type="ECO:0000256" key="3">
    <source>
        <dbReference type="ARBA" id="ARBA00023163"/>
    </source>
</evidence>
<dbReference type="AlphaFoldDB" id="A0AA96RK50"/>
<gene>
    <name evidence="7" type="ORF">MJB10_08240</name>
</gene>
<evidence type="ECO:0000256" key="1">
    <source>
        <dbReference type="ARBA" id="ARBA00023015"/>
    </source>
</evidence>
<dbReference type="InterPro" id="IPR018060">
    <property type="entry name" value="HTH_AraC"/>
</dbReference>
<name>A0AA96RK50_9BACL</name>
<protein>
    <submittedName>
        <fullName evidence="7">Response regulator</fullName>
    </submittedName>
</protein>
<dbReference type="GO" id="GO:0000160">
    <property type="term" value="P:phosphorelay signal transduction system"/>
    <property type="evidence" value="ECO:0007669"/>
    <property type="project" value="InterPro"/>
</dbReference>
<sequence>MTKSYRVVLIEDEELARELFKQLINESNGVFEVIGEAANGKAGYTLIQSLKPDFVVTDISMPVWTGLDLIHEMKQTMKELPQTIILTCHQDFHYAQQAVHLGASSYLLKDDCLSDTGLLIRTLISLVPSVIDHAEKQRKQAELETKLRTNEISINRNSLLSTMRKSAKEWQSYLSQTLRVPMDNSHQYLFLVEFDRKSLRFMEAEEPEQKLWEFAGVNVLQELLQQHGYANVVAVNVSRFLCICALTKHVPELASDISDSLNRYLKINSFVHCHQAVTSLIEAEQAVKQLLKEHLLFFYEPHKITVHPQMPESPHELMSTDQKSDWCKILREAMYSSTLLANEMKHLAEEARQKQWRPQDILGICTEVLLNIKLTQSESAGSSLRLQTLLHHLGTCQTMRQIVDVMLLEFASQNQKTVHSAAEQVVLQKIELMNADMSQSYSLEEMAASVGYSAPYFSRTFKKVVGENFSQYLMHIRIQKAKQLLLTTDMRTFEVSYQVGIENYRNFNKIFKKIVGMSPNQYRIYGKTTMEDQNI</sequence>
<feature type="modified residue" description="4-aspartylphosphate" evidence="4">
    <location>
        <position position="58"/>
    </location>
</feature>
<dbReference type="PANTHER" id="PTHR43280:SF27">
    <property type="entry name" value="TRANSCRIPTIONAL REGULATOR MTLR"/>
    <property type="match status" value="1"/>
</dbReference>
<dbReference type="Pfam" id="PF00072">
    <property type="entry name" value="Response_reg"/>
    <property type="match status" value="1"/>
</dbReference>
<keyword evidence="4" id="KW-0597">Phosphoprotein</keyword>
<keyword evidence="1" id="KW-0805">Transcription regulation</keyword>
<dbReference type="Proteomes" id="UP001304650">
    <property type="component" value="Chromosome"/>
</dbReference>
<dbReference type="PANTHER" id="PTHR43280">
    <property type="entry name" value="ARAC-FAMILY TRANSCRIPTIONAL REGULATOR"/>
    <property type="match status" value="1"/>
</dbReference>
<dbReference type="InterPro" id="IPR009057">
    <property type="entry name" value="Homeodomain-like_sf"/>
</dbReference>
<keyword evidence="3" id="KW-0804">Transcription</keyword>
<dbReference type="InterPro" id="IPR001789">
    <property type="entry name" value="Sig_transdc_resp-reg_receiver"/>
</dbReference>
<keyword evidence="2" id="KW-0238">DNA-binding</keyword>
<feature type="domain" description="Response regulatory" evidence="6">
    <location>
        <begin position="6"/>
        <end position="124"/>
    </location>
</feature>
<dbReference type="PROSITE" id="PS50110">
    <property type="entry name" value="RESPONSE_REGULATORY"/>
    <property type="match status" value="1"/>
</dbReference>
<dbReference type="Gene3D" id="3.40.50.2300">
    <property type="match status" value="1"/>
</dbReference>
<dbReference type="KEGG" id="proo:MJB10_08240"/>
<dbReference type="RefSeq" id="WP_314803353.1">
    <property type="nucleotide sequence ID" value="NZ_CP130319.1"/>
</dbReference>
<evidence type="ECO:0000313" key="7">
    <source>
        <dbReference type="EMBL" id="WNR46068.1"/>
    </source>
</evidence>
<dbReference type="Gene3D" id="1.10.10.60">
    <property type="entry name" value="Homeodomain-like"/>
    <property type="match status" value="2"/>
</dbReference>
<proteinExistence type="predicted"/>
<dbReference type="SUPFAM" id="SSF46689">
    <property type="entry name" value="Homeodomain-like"/>
    <property type="match status" value="2"/>
</dbReference>